<dbReference type="EMBL" id="CP002432">
    <property type="protein sequence ID" value="ADU65962.1"/>
    <property type="molecule type" value="Genomic_DNA"/>
</dbReference>
<dbReference type="PANTHER" id="PTHR34857:SF2">
    <property type="entry name" value="SLL0384 PROTEIN"/>
    <property type="match status" value="1"/>
</dbReference>
<dbReference type="Proteomes" id="UP000002572">
    <property type="component" value="Chromosome"/>
</dbReference>
<feature type="transmembrane region" description="Helical" evidence="6">
    <location>
        <begin position="98"/>
        <end position="120"/>
    </location>
</feature>
<dbReference type="Pfam" id="PF02361">
    <property type="entry name" value="CbiQ"/>
    <property type="match status" value="1"/>
</dbReference>
<dbReference type="InterPro" id="IPR051611">
    <property type="entry name" value="ECF_transporter_component"/>
</dbReference>
<dbReference type="OrthoDB" id="8585740at2"/>
<evidence type="ECO:0000256" key="2">
    <source>
        <dbReference type="ARBA" id="ARBA00022475"/>
    </source>
</evidence>
<dbReference type="AlphaFoldDB" id="E6W4Y6"/>
<dbReference type="KEGG" id="din:Selin_1227"/>
<evidence type="ECO:0000313" key="8">
    <source>
        <dbReference type="Proteomes" id="UP000002572"/>
    </source>
</evidence>
<dbReference type="GO" id="GO:0043190">
    <property type="term" value="C:ATP-binding cassette (ABC) transporter complex"/>
    <property type="evidence" value="ECO:0007669"/>
    <property type="project" value="InterPro"/>
</dbReference>
<evidence type="ECO:0000256" key="5">
    <source>
        <dbReference type="ARBA" id="ARBA00023136"/>
    </source>
</evidence>
<protein>
    <submittedName>
        <fullName evidence="7">Cobalt transport protein</fullName>
    </submittedName>
</protein>
<keyword evidence="3 6" id="KW-0812">Transmembrane</keyword>
<keyword evidence="5 6" id="KW-0472">Membrane</keyword>
<evidence type="ECO:0000256" key="1">
    <source>
        <dbReference type="ARBA" id="ARBA00004651"/>
    </source>
</evidence>
<name>E6W4Y6_DESIS</name>
<feature type="transmembrane region" description="Helical" evidence="6">
    <location>
        <begin position="41"/>
        <end position="58"/>
    </location>
</feature>
<dbReference type="InParanoid" id="E6W4Y6"/>
<dbReference type="PANTHER" id="PTHR34857">
    <property type="entry name" value="SLL0384 PROTEIN"/>
    <property type="match status" value="1"/>
</dbReference>
<proteinExistence type="predicted"/>
<evidence type="ECO:0000313" key="7">
    <source>
        <dbReference type="EMBL" id="ADU65962.1"/>
    </source>
</evidence>
<dbReference type="eggNOG" id="COG0619">
    <property type="taxonomic scope" value="Bacteria"/>
</dbReference>
<organism evidence="7 8">
    <name type="scientific">Desulfurispirillum indicum (strain ATCC BAA-1389 / DSM 22839 / S5)</name>
    <dbReference type="NCBI Taxonomy" id="653733"/>
    <lineage>
        <taxon>Bacteria</taxon>
        <taxon>Pseudomonadati</taxon>
        <taxon>Chrysiogenota</taxon>
        <taxon>Chrysiogenia</taxon>
        <taxon>Chrysiogenales</taxon>
        <taxon>Chrysiogenaceae</taxon>
        <taxon>Desulfurispirillum</taxon>
    </lineage>
</organism>
<gene>
    <name evidence="7" type="ordered locus">Selin_1227</name>
</gene>
<accession>E6W4Y6</accession>
<dbReference type="STRING" id="653733.Selin_1227"/>
<comment type="subcellular location">
    <subcellularLocation>
        <location evidence="1">Cell membrane</location>
        <topology evidence="1">Multi-pass membrane protein</topology>
    </subcellularLocation>
</comment>
<keyword evidence="4 6" id="KW-1133">Transmembrane helix</keyword>
<dbReference type="InterPro" id="IPR012809">
    <property type="entry name" value="ECF_CbiQ"/>
</dbReference>
<keyword evidence="2" id="KW-1003">Cell membrane</keyword>
<evidence type="ECO:0000256" key="6">
    <source>
        <dbReference type="SAM" id="Phobius"/>
    </source>
</evidence>
<keyword evidence="8" id="KW-1185">Reference proteome</keyword>
<reference evidence="7 8" key="1">
    <citation type="submission" date="2010-12" db="EMBL/GenBank/DDBJ databases">
        <title>Complete sequence of Desulfurispirillum indicum S5.</title>
        <authorList>
            <consortium name="US DOE Joint Genome Institute"/>
            <person name="Lucas S."/>
            <person name="Copeland A."/>
            <person name="Lapidus A."/>
            <person name="Cheng J.-F."/>
            <person name="Goodwin L."/>
            <person name="Pitluck S."/>
            <person name="Chertkov O."/>
            <person name="Held B."/>
            <person name="Detter J.C."/>
            <person name="Han C."/>
            <person name="Tapia R."/>
            <person name="Land M."/>
            <person name="Hauser L."/>
            <person name="Kyrpides N."/>
            <person name="Ivanova N."/>
            <person name="Mikhailova N."/>
            <person name="Haggblom M."/>
            <person name="Rauschenbach I."/>
            <person name="Bini E."/>
            <person name="Woyke T."/>
        </authorList>
    </citation>
    <scope>NUCLEOTIDE SEQUENCE [LARGE SCALE GENOMIC DNA]</scope>
    <source>
        <strain evidence="8">ATCC BAA-1389 / DSM 22839 / S5</strain>
    </source>
</reference>
<dbReference type="NCBIfam" id="TIGR02454">
    <property type="entry name" value="ECF_T_CbiQ"/>
    <property type="match status" value="1"/>
</dbReference>
<feature type="transmembrane region" description="Helical" evidence="6">
    <location>
        <begin position="65"/>
        <end position="86"/>
    </location>
</feature>
<dbReference type="HOGENOM" id="CLU_056469_1_1_0"/>
<sequence>MGCFCFLHRWDPRCRLLAALVLAFSFSFVKALHLLPLILGVGFACSVLAGLGPMALFNRLRLPSFIIVAMVIFLPFAGGQTVLLDLGMVSVSREGTHAALLIAARFYAIMMVVFAMIGTMTLEVTINTLKSLGLPPVMADMAGLVLRYFHVIADDHGRMTTAMTLRGYSIKPWSLLSLRTMAWLWGSLFLRSHERSQRVYQAMILRGYHLGRPTGHPFPPWRHLVLLGLVLVVCAFIIFLQLQAGYSHG</sequence>
<dbReference type="CDD" id="cd16914">
    <property type="entry name" value="EcfT"/>
    <property type="match status" value="1"/>
</dbReference>
<dbReference type="InterPro" id="IPR003339">
    <property type="entry name" value="ABC/ECF_trnsptr_transmembrane"/>
</dbReference>
<dbReference type="RefSeq" id="WP_013505843.1">
    <property type="nucleotide sequence ID" value="NC_014836.1"/>
</dbReference>
<dbReference type="GO" id="GO:0006824">
    <property type="term" value="P:cobalt ion transport"/>
    <property type="evidence" value="ECO:0007669"/>
    <property type="project" value="InterPro"/>
</dbReference>
<feature type="transmembrane region" description="Helical" evidence="6">
    <location>
        <begin position="224"/>
        <end position="244"/>
    </location>
</feature>
<evidence type="ECO:0000256" key="4">
    <source>
        <dbReference type="ARBA" id="ARBA00022989"/>
    </source>
</evidence>
<evidence type="ECO:0000256" key="3">
    <source>
        <dbReference type="ARBA" id="ARBA00022692"/>
    </source>
</evidence>